<evidence type="ECO:0000313" key="3">
    <source>
        <dbReference type="Proteomes" id="UP001159363"/>
    </source>
</evidence>
<evidence type="ECO:0000259" key="1">
    <source>
        <dbReference type="Pfam" id="PF20700"/>
    </source>
</evidence>
<sequence length="352" mass="39109">MQCMSNKAFLKHMKKVSEAIDDAALPSMLDAAEEEKAIAIRDGNVDCDRVPMCTVVADGVWCKRSYKTNYDSLSTIYCIFVSIIFASQVSNVGFKTGTVPHICVRNRYCSICPSCQNAKQTPPSHACFLDWNKSATSMEADIIADGFLQSEKLLGLKFNKLISEILTVCKVVGYTMPCGPNIMVEKVECKNHVLHDYCHKLTALTKNTKLPVTSRNLSKKQIPIFRTAVDKAIKFRAAGNEQLNTRICMLKADVYNSPLHIFGDHEHCDVYFCNGNNEGEINYVPGLKSCGLLQEIIKIICGSVSGHVSSLIADQNNLSESFNSIINKHVARKRINYALRGQYKMRCSTAAV</sequence>
<accession>A0ABQ9H4K2</accession>
<dbReference type="EMBL" id="JARBHB010000007">
    <property type="protein sequence ID" value="KAJ8879228.1"/>
    <property type="molecule type" value="Genomic_DNA"/>
</dbReference>
<organism evidence="2 3">
    <name type="scientific">Dryococelus australis</name>
    <dbReference type="NCBI Taxonomy" id="614101"/>
    <lineage>
        <taxon>Eukaryota</taxon>
        <taxon>Metazoa</taxon>
        <taxon>Ecdysozoa</taxon>
        <taxon>Arthropoda</taxon>
        <taxon>Hexapoda</taxon>
        <taxon>Insecta</taxon>
        <taxon>Pterygota</taxon>
        <taxon>Neoptera</taxon>
        <taxon>Polyneoptera</taxon>
        <taxon>Phasmatodea</taxon>
        <taxon>Verophasmatodea</taxon>
        <taxon>Anareolatae</taxon>
        <taxon>Phasmatidae</taxon>
        <taxon>Eurycanthinae</taxon>
        <taxon>Dryococelus</taxon>
    </lineage>
</organism>
<reference evidence="2 3" key="1">
    <citation type="submission" date="2023-02" db="EMBL/GenBank/DDBJ databases">
        <title>LHISI_Scaffold_Assembly.</title>
        <authorList>
            <person name="Stuart O.P."/>
            <person name="Cleave R."/>
            <person name="Magrath M.J.L."/>
            <person name="Mikheyev A.S."/>
        </authorList>
    </citation>
    <scope>NUCLEOTIDE SEQUENCE [LARGE SCALE GENOMIC DNA]</scope>
    <source>
        <strain evidence="2">Daus_M_001</strain>
        <tissue evidence="2">Leg muscle</tissue>
    </source>
</reference>
<feature type="domain" description="Mutator-like transposase" evidence="1">
    <location>
        <begin position="3"/>
        <end position="273"/>
    </location>
</feature>
<dbReference type="InterPro" id="IPR049012">
    <property type="entry name" value="Mutator_transp_dom"/>
</dbReference>
<name>A0ABQ9H4K2_9NEOP</name>
<evidence type="ECO:0000313" key="2">
    <source>
        <dbReference type="EMBL" id="KAJ8879228.1"/>
    </source>
</evidence>
<comment type="caution">
    <text evidence="2">The sequence shown here is derived from an EMBL/GenBank/DDBJ whole genome shotgun (WGS) entry which is preliminary data.</text>
</comment>
<proteinExistence type="predicted"/>
<dbReference type="Proteomes" id="UP001159363">
    <property type="component" value="Chromosome 6"/>
</dbReference>
<dbReference type="Pfam" id="PF20700">
    <property type="entry name" value="Mutator"/>
    <property type="match status" value="1"/>
</dbReference>
<protein>
    <recommendedName>
        <fullName evidence="1">Mutator-like transposase domain-containing protein</fullName>
    </recommendedName>
</protein>
<gene>
    <name evidence="2" type="ORF">PR048_019834</name>
</gene>
<keyword evidence="3" id="KW-1185">Reference proteome</keyword>